<keyword evidence="3" id="KW-0238">DNA-binding</keyword>
<dbReference type="SUPFAM" id="SSF46785">
    <property type="entry name" value="Winged helix' DNA-binding domain"/>
    <property type="match status" value="1"/>
</dbReference>
<dbReference type="EMBL" id="WAGD01000072">
    <property type="protein sequence ID" value="KAB0873412.1"/>
    <property type="molecule type" value="Genomic_DNA"/>
</dbReference>
<sequence>MQPDLNDYFYYAEVVNHGGFAAASRALKQPKSKLSRRVAGLEAQLGVRLIERSSRRFRVTDIGQAFYEQCRAMLLEAEKAQAVIAQAHKEPQGVVRFSCPTGLVEIISTTLPTFMNRFPQVRLQIIAIDRPVGLIEDRIDIALRVRTELASDAELIMRSLGTSSRILVASPTLANQLTGNIDSLACYPTLGTSDEPGEISWALEHEQGKRCLIRHQPRLSCGDFTAIRAAAIAGLGIALLPDHVCAQALKSGELVQVYRGWQGQRGIVHLVFTTRRGLPPAVRAFIDHLAANFPHTTSVIK</sequence>
<dbReference type="OrthoDB" id="5671700at2"/>
<dbReference type="Gene3D" id="1.10.10.10">
    <property type="entry name" value="Winged helix-like DNA-binding domain superfamily/Winged helix DNA-binding domain"/>
    <property type="match status" value="1"/>
</dbReference>
<name>A0A2T7B083_9ENTR</name>
<evidence type="ECO:0000313" key="9">
    <source>
        <dbReference type="Proteomes" id="UP000469927"/>
    </source>
</evidence>
<proteinExistence type="inferred from homology"/>
<organism evidence="7 8">
    <name type="scientific">Cronobacter muytjensii</name>
    <dbReference type="NCBI Taxonomy" id="413501"/>
    <lineage>
        <taxon>Bacteria</taxon>
        <taxon>Pseudomonadati</taxon>
        <taxon>Pseudomonadota</taxon>
        <taxon>Gammaproteobacteria</taxon>
        <taxon>Enterobacterales</taxon>
        <taxon>Enterobacteriaceae</taxon>
        <taxon>Cronobacter</taxon>
    </lineage>
</organism>
<dbReference type="PROSITE" id="PS50931">
    <property type="entry name" value="HTH_LYSR"/>
    <property type="match status" value="1"/>
</dbReference>
<dbReference type="AlphaFoldDB" id="A0A2T7B083"/>
<dbReference type="Proteomes" id="UP000469927">
    <property type="component" value="Unassembled WGS sequence"/>
</dbReference>
<keyword evidence="4" id="KW-0804">Transcription</keyword>
<dbReference type="InterPro" id="IPR000847">
    <property type="entry name" value="LysR_HTH_N"/>
</dbReference>
<evidence type="ECO:0000313" key="6">
    <source>
        <dbReference type="EMBL" id="KAB0873412.1"/>
    </source>
</evidence>
<dbReference type="FunFam" id="1.10.10.10:FF:000001">
    <property type="entry name" value="LysR family transcriptional regulator"/>
    <property type="match status" value="1"/>
</dbReference>
<evidence type="ECO:0000259" key="5">
    <source>
        <dbReference type="PROSITE" id="PS50931"/>
    </source>
</evidence>
<evidence type="ECO:0000256" key="4">
    <source>
        <dbReference type="ARBA" id="ARBA00023163"/>
    </source>
</evidence>
<dbReference type="GO" id="GO:0003700">
    <property type="term" value="F:DNA-binding transcription factor activity"/>
    <property type="evidence" value="ECO:0007669"/>
    <property type="project" value="InterPro"/>
</dbReference>
<keyword evidence="9" id="KW-1185">Reference proteome</keyword>
<protein>
    <submittedName>
        <fullName evidence="7">LysR family transcriptional regulator</fullName>
    </submittedName>
</protein>
<dbReference type="InterPro" id="IPR036388">
    <property type="entry name" value="WH-like_DNA-bd_sf"/>
</dbReference>
<dbReference type="InterPro" id="IPR005119">
    <property type="entry name" value="LysR_subst-bd"/>
</dbReference>
<dbReference type="RefSeq" id="WP_075192083.1">
    <property type="nucleotide sequence ID" value="NZ_JADKNN010000035.1"/>
</dbReference>
<gene>
    <name evidence="7" type="ORF">AUN14_00405</name>
    <name evidence="6" type="ORF">FZI19_19105</name>
</gene>
<reference evidence="7 8" key="1">
    <citation type="submission" date="2016-12" db="EMBL/GenBank/DDBJ databases">
        <title>Analysis of the Molecular Diversity Among Cronobacter Species Isolated from Filth Flies Using a Pan Genomic DNA Microarray.</title>
        <authorList>
            <person name="Pava-Ripoll M."/>
            <person name="Tall B."/>
            <person name="Farber J."/>
            <person name="Fanning S."/>
            <person name="Lehner A."/>
            <person name="Stephan R."/>
            <person name="Pagotto F."/>
            <person name="Iverson C."/>
            <person name="Ziobro G."/>
            <person name="Miller A."/>
            <person name="Pearson R."/>
            <person name="Yan Q."/>
            <person name="Kim M."/>
            <person name="Jeong S."/>
            <person name="Park J."/>
            <person name="Jun S."/>
            <person name="Choi H."/>
            <person name="Chung T."/>
            <person name="Yoo Y."/>
            <person name="Park E."/>
            <person name="Hwang S."/>
            <person name="Lee B."/>
            <person name="Sathyamoorthy V."/>
            <person name="Carter L."/>
            <person name="Mammel M."/>
            <person name="Jackson S."/>
            <person name="Kothary M."/>
            <person name="Patel I."/>
            <person name="Grim C."/>
            <person name="Gopinath G."/>
            <person name="Gangiredla J."/>
            <person name="Chase H."/>
        </authorList>
    </citation>
    <scope>NUCLEOTIDE SEQUENCE [LARGE SCALE GENOMIC DNA]</scope>
    <source>
        <strain evidence="7 8">MOD1-Md1s</strain>
    </source>
</reference>
<evidence type="ECO:0000256" key="2">
    <source>
        <dbReference type="ARBA" id="ARBA00023015"/>
    </source>
</evidence>
<reference evidence="6 9" key="2">
    <citation type="submission" date="2019-08" db="EMBL/GenBank/DDBJ databases">
        <title>Prevalence, distribution, and phylogeny of type two toxin-antitoxin genes possessed by Cronobacter species where C. sakazakii homologs follow sequence type lineages.</title>
        <authorList>
            <person name="Finkelstein S."/>
            <person name="Negrete F."/>
            <person name="Jang H."/>
            <person name="Gopinath G.R."/>
            <person name="Tall B.D."/>
        </authorList>
    </citation>
    <scope>NUCLEOTIDE SEQUENCE [LARGE SCALE GENOMIC DNA]</scope>
    <source>
        <strain evidence="6 9">MOD1_GK1257</strain>
    </source>
</reference>
<dbReference type="PANTHER" id="PTHR30537">
    <property type="entry name" value="HTH-TYPE TRANSCRIPTIONAL REGULATOR"/>
    <property type="match status" value="1"/>
</dbReference>
<accession>A0A2T7B083</accession>
<dbReference type="InterPro" id="IPR058163">
    <property type="entry name" value="LysR-type_TF_proteobact-type"/>
</dbReference>
<dbReference type="SUPFAM" id="SSF53850">
    <property type="entry name" value="Periplasmic binding protein-like II"/>
    <property type="match status" value="1"/>
</dbReference>
<keyword evidence="2" id="KW-0805">Transcription regulation</keyword>
<dbReference type="EMBL" id="MSAE01000001">
    <property type="protein sequence ID" value="PUX18424.1"/>
    <property type="molecule type" value="Genomic_DNA"/>
</dbReference>
<comment type="caution">
    <text evidence="7">The sequence shown here is derived from an EMBL/GenBank/DDBJ whole genome shotgun (WGS) entry which is preliminary data.</text>
</comment>
<evidence type="ECO:0000313" key="7">
    <source>
        <dbReference type="EMBL" id="PUX18424.1"/>
    </source>
</evidence>
<dbReference type="Pfam" id="PF00126">
    <property type="entry name" value="HTH_1"/>
    <property type="match status" value="1"/>
</dbReference>
<evidence type="ECO:0000256" key="3">
    <source>
        <dbReference type="ARBA" id="ARBA00023125"/>
    </source>
</evidence>
<dbReference type="CDD" id="cd08473">
    <property type="entry name" value="PBP2_CrgA_like_4"/>
    <property type="match status" value="1"/>
</dbReference>
<dbReference type="Pfam" id="PF03466">
    <property type="entry name" value="LysR_substrate"/>
    <property type="match status" value="1"/>
</dbReference>
<feature type="domain" description="HTH lysR-type" evidence="5">
    <location>
        <begin position="3"/>
        <end position="60"/>
    </location>
</feature>
<dbReference type="Proteomes" id="UP000244378">
    <property type="component" value="Unassembled WGS sequence"/>
</dbReference>
<dbReference type="InterPro" id="IPR036390">
    <property type="entry name" value="WH_DNA-bd_sf"/>
</dbReference>
<dbReference type="Gene3D" id="3.40.190.290">
    <property type="match status" value="1"/>
</dbReference>
<dbReference type="PANTHER" id="PTHR30537:SF31">
    <property type="entry name" value="TRANSCRIPTIONAL REGULATOR, LYSR FAMILY"/>
    <property type="match status" value="1"/>
</dbReference>
<dbReference type="GO" id="GO:0043565">
    <property type="term" value="F:sequence-specific DNA binding"/>
    <property type="evidence" value="ECO:0007669"/>
    <property type="project" value="TreeGrafter"/>
</dbReference>
<comment type="similarity">
    <text evidence="1">Belongs to the LysR transcriptional regulatory family.</text>
</comment>
<evidence type="ECO:0000256" key="1">
    <source>
        <dbReference type="ARBA" id="ARBA00009437"/>
    </source>
</evidence>
<evidence type="ECO:0000313" key="8">
    <source>
        <dbReference type="Proteomes" id="UP000244378"/>
    </source>
</evidence>
<dbReference type="GO" id="GO:0006351">
    <property type="term" value="P:DNA-templated transcription"/>
    <property type="evidence" value="ECO:0007669"/>
    <property type="project" value="TreeGrafter"/>
</dbReference>